<feature type="transmembrane region" description="Helical" evidence="4">
    <location>
        <begin position="7"/>
        <end position="25"/>
    </location>
</feature>
<evidence type="ECO:0000256" key="4">
    <source>
        <dbReference type="SAM" id="Phobius"/>
    </source>
</evidence>
<feature type="transmembrane region" description="Helical" evidence="4">
    <location>
        <begin position="198"/>
        <end position="216"/>
    </location>
</feature>
<dbReference type="Gene3D" id="1.10.10.10">
    <property type="entry name" value="Winged helix-like DNA-binding domain superfamily/Winged helix DNA-binding domain"/>
    <property type="match status" value="1"/>
</dbReference>
<feature type="transmembrane region" description="Helical" evidence="4">
    <location>
        <begin position="90"/>
        <end position="108"/>
    </location>
</feature>
<evidence type="ECO:0000256" key="2">
    <source>
        <dbReference type="ARBA" id="ARBA00023125"/>
    </source>
</evidence>
<evidence type="ECO:0000313" key="7">
    <source>
        <dbReference type="Proteomes" id="UP001487305"/>
    </source>
</evidence>
<organism evidence="6 7">
    <name type="scientific">Raoultibacter massiliensis</name>
    <dbReference type="NCBI Taxonomy" id="1852371"/>
    <lineage>
        <taxon>Bacteria</taxon>
        <taxon>Bacillati</taxon>
        <taxon>Actinomycetota</taxon>
        <taxon>Coriobacteriia</taxon>
        <taxon>Eggerthellales</taxon>
        <taxon>Eggerthellaceae</taxon>
        <taxon>Raoultibacter</taxon>
    </lineage>
</organism>
<comment type="caution">
    <text evidence="6">The sequence shown here is derived from an EMBL/GenBank/DDBJ whole genome shotgun (WGS) entry which is preliminary data.</text>
</comment>
<feature type="transmembrane region" description="Helical" evidence="4">
    <location>
        <begin position="137"/>
        <end position="154"/>
    </location>
</feature>
<feature type="transmembrane region" description="Helical" evidence="4">
    <location>
        <begin position="31"/>
        <end position="53"/>
    </location>
</feature>
<keyword evidence="1" id="KW-0805">Transcription regulation</keyword>
<dbReference type="Pfam" id="PF00196">
    <property type="entry name" value="GerE"/>
    <property type="match status" value="1"/>
</dbReference>
<protein>
    <submittedName>
        <fullName evidence="6">LuxR C-terminal-related transcriptional regulator</fullName>
    </submittedName>
</protein>
<dbReference type="SMART" id="SM00421">
    <property type="entry name" value="HTH_LUXR"/>
    <property type="match status" value="1"/>
</dbReference>
<feature type="transmembrane region" description="Helical" evidence="4">
    <location>
        <begin position="222"/>
        <end position="243"/>
    </location>
</feature>
<dbReference type="InterPro" id="IPR000792">
    <property type="entry name" value="Tscrpt_reg_LuxR_C"/>
</dbReference>
<proteinExistence type="predicted"/>
<feature type="domain" description="HTH luxR-type" evidence="5">
    <location>
        <begin position="339"/>
        <end position="404"/>
    </location>
</feature>
<keyword evidence="2" id="KW-0238">DNA-binding</keyword>
<dbReference type="InterPro" id="IPR016032">
    <property type="entry name" value="Sig_transdc_resp-reg_C-effctor"/>
</dbReference>
<evidence type="ECO:0000256" key="1">
    <source>
        <dbReference type="ARBA" id="ARBA00023015"/>
    </source>
</evidence>
<keyword evidence="7" id="KW-1185">Reference proteome</keyword>
<evidence type="ECO:0000259" key="5">
    <source>
        <dbReference type="PROSITE" id="PS50043"/>
    </source>
</evidence>
<feature type="transmembrane region" description="Helical" evidence="4">
    <location>
        <begin position="290"/>
        <end position="309"/>
    </location>
</feature>
<dbReference type="RefSeq" id="WP_349227038.1">
    <property type="nucleotide sequence ID" value="NZ_JBBNOP010000001.1"/>
</dbReference>
<name>A0ABV1J955_9ACTN</name>
<feature type="transmembrane region" description="Helical" evidence="4">
    <location>
        <begin position="65"/>
        <end position="84"/>
    </location>
</feature>
<keyword evidence="4" id="KW-0812">Transmembrane</keyword>
<keyword evidence="4" id="KW-0472">Membrane</keyword>
<evidence type="ECO:0000256" key="3">
    <source>
        <dbReference type="ARBA" id="ARBA00023163"/>
    </source>
</evidence>
<dbReference type="EMBL" id="JBBNOP010000001">
    <property type="protein sequence ID" value="MEQ3361594.1"/>
    <property type="molecule type" value="Genomic_DNA"/>
</dbReference>
<dbReference type="InterPro" id="IPR036388">
    <property type="entry name" value="WH-like_DNA-bd_sf"/>
</dbReference>
<feature type="transmembrane region" description="Helical" evidence="4">
    <location>
        <begin position="255"/>
        <end position="278"/>
    </location>
</feature>
<reference evidence="6 7" key="1">
    <citation type="submission" date="2024-04" db="EMBL/GenBank/DDBJ databases">
        <title>Human intestinal bacterial collection.</title>
        <authorList>
            <person name="Pauvert C."/>
            <person name="Hitch T.C.A."/>
            <person name="Clavel T."/>
        </authorList>
    </citation>
    <scope>NUCLEOTIDE SEQUENCE [LARGE SCALE GENOMIC DNA]</scope>
    <source>
        <strain evidence="6 7">CLA-KB-H42</strain>
    </source>
</reference>
<gene>
    <name evidence="6" type="ORF">AAA083_01245</name>
</gene>
<dbReference type="PROSITE" id="PS50043">
    <property type="entry name" value="HTH_LUXR_2"/>
    <property type="match status" value="1"/>
</dbReference>
<dbReference type="PANTHER" id="PTHR44688">
    <property type="entry name" value="DNA-BINDING TRANSCRIPTIONAL ACTIVATOR DEVR_DOSR"/>
    <property type="match status" value="1"/>
</dbReference>
<dbReference type="Proteomes" id="UP001487305">
    <property type="component" value="Unassembled WGS sequence"/>
</dbReference>
<sequence length="407" mass="43981">MRKSRTLILIVSALLSCIGITLIAIGSSGKFVVPMALGLLSVGIAAALLQTLWGDRLSCLPSNQASFYTVCAFLLSAFLSIFAWSAGSLGTALLLFCALPIGSYILLFRGFRSGEWEEACTFSRTETTKETHDPVHLGRFCISILVFVIVFNFAYRQLLPGASFEGSGHPLRSIANIVVMAALLVVVVATGRFNRMGLYRLSFPVLIGALLLLLFIPAEYAFVASTTAAIGYKLFDVLFWCVLVEIVHGDRKSAWKVLGFGMAANLGGMGLGMGAGWLFELLPNAAMPDLPVVVCLLMFSLVIVVILILPESLLAQFSFHESKKGKGPLAFSFADRCAAVAEDHLLTARERDVLNLLAQGRTQSVIARKLGIGEGTAHTHIVHVYQKLGIHSQQELIDLVEGFAADR</sequence>
<dbReference type="PROSITE" id="PS51257">
    <property type="entry name" value="PROKAR_LIPOPROTEIN"/>
    <property type="match status" value="1"/>
</dbReference>
<dbReference type="PRINTS" id="PR00038">
    <property type="entry name" value="HTHLUXR"/>
</dbReference>
<feature type="transmembrane region" description="Helical" evidence="4">
    <location>
        <begin position="174"/>
        <end position="191"/>
    </location>
</feature>
<evidence type="ECO:0000313" key="6">
    <source>
        <dbReference type="EMBL" id="MEQ3361594.1"/>
    </source>
</evidence>
<dbReference type="CDD" id="cd06170">
    <property type="entry name" value="LuxR_C_like"/>
    <property type="match status" value="1"/>
</dbReference>
<keyword evidence="4" id="KW-1133">Transmembrane helix</keyword>
<dbReference type="PANTHER" id="PTHR44688:SF16">
    <property type="entry name" value="DNA-BINDING TRANSCRIPTIONAL ACTIVATOR DEVR_DOSR"/>
    <property type="match status" value="1"/>
</dbReference>
<dbReference type="SUPFAM" id="SSF46894">
    <property type="entry name" value="C-terminal effector domain of the bipartite response regulators"/>
    <property type="match status" value="1"/>
</dbReference>
<keyword evidence="3" id="KW-0804">Transcription</keyword>
<accession>A0ABV1J955</accession>